<dbReference type="Gene3D" id="1.10.8.10">
    <property type="entry name" value="DNA helicase RuvA subunit, C-terminal domain"/>
    <property type="match status" value="1"/>
</dbReference>
<proteinExistence type="predicted"/>
<gene>
    <name evidence="3" type="ORF">CAPTEDRAFT_219008</name>
</gene>
<protein>
    <recommendedName>
        <fullName evidence="2">BTB domain-containing protein</fullName>
    </recommendedName>
</protein>
<dbReference type="EMBL" id="AMQN01007379">
    <property type="status" value="NOT_ANNOTATED_CDS"/>
    <property type="molecule type" value="Genomic_DNA"/>
</dbReference>
<dbReference type="EMBL" id="KB300556">
    <property type="protein sequence ID" value="ELU06536.1"/>
    <property type="molecule type" value="Genomic_DNA"/>
</dbReference>
<evidence type="ECO:0000313" key="3">
    <source>
        <dbReference type="EMBL" id="ELU06536.1"/>
    </source>
</evidence>
<dbReference type="Proteomes" id="UP000014760">
    <property type="component" value="Unassembled WGS sequence"/>
</dbReference>
<accession>R7UT16</accession>
<evidence type="ECO:0000259" key="2">
    <source>
        <dbReference type="PROSITE" id="PS50097"/>
    </source>
</evidence>
<dbReference type="AlphaFoldDB" id="R7UT16"/>
<name>R7UT16_CAPTE</name>
<feature type="domain" description="BTB" evidence="2">
    <location>
        <begin position="587"/>
        <end position="667"/>
    </location>
</feature>
<feature type="region of interest" description="Disordered" evidence="1">
    <location>
        <begin position="762"/>
        <end position="783"/>
    </location>
</feature>
<dbReference type="InterPro" id="IPR000210">
    <property type="entry name" value="BTB/POZ_dom"/>
</dbReference>
<dbReference type="OMA" id="RHLCEPP"/>
<reference evidence="5" key="1">
    <citation type="submission" date="2012-12" db="EMBL/GenBank/DDBJ databases">
        <authorList>
            <person name="Hellsten U."/>
            <person name="Grimwood J."/>
            <person name="Chapman J.A."/>
            <person name="Shapiro H."/>
            <person name="Aerts A."/>
            <person name="Otillar R.P."/>
            <person name="Terry A.Y."/>
            <person name="Boore J.L."/>
            <person name="Simakov O."/>
            <person name="Marletaz F."/>
            <person name="Cho S.-J."/>
            <person name="Edsinger-Gonzales E."/>
            <person name="Havlak P."/>
            <person name="Kuo D.-H."/>
            <person name="Larsson T."/>
            <person name="Lv J."/>
            <person name="Arendt D."/>
            <person name="Savage R."/>
            <person name="Osoegawa K."/>
            <person name="de Jong P."/>
            <person name="Lindberg D.R."/>
            <person name="Seaver E.C."/>
            <person name="Weisblat D.A."/>
            <person name="Putnam N.H."/>
            <person name="Grigoriev I.V."/>
            <person name="Rokhsar D.S."/>
        </authorList>
    </citation>
    <scope>NUCLEOTIDE SEQUENCE</scope>
    <source>
        <strain evidence="5">I ESC-2004</strain>
    </source>
</reference>
<reference evidence="4" key="3">
    <citation type="submission" date="2015-06" db="UniProtKB">
        <authorList>
            <consortium name="EnsemblMetazoa"/>
        </authorList>
    </citation>
    <scope>IDENTIFICATION</scope>
</reference>
<evidence type="ECO:0000313" key="5">
    <source>
        <dbReference type="Proteomes" id="UP000014760"/>
    </source>
</evidence>
<dbReference type="PROSITE" id="PS50097">
    <property type="entry name" value="BTB"/>
    <property type="match status" value="1"/>
</dbReference>
<dbReference type="STRING" id="283909.R7UT16"/>
<dbReference type="Pfam" id="PF00651">
    <property type="entry name" value="BTB"/>
    <property type="match status" value="1"/>
</dbReference>
<dbReference type="OrthoDB" id="684045at2759"/>
<evidence type="ECO:0000256" key="1">
    <source>
        <dbReference type="SAM" id="MobiDB-lite"/>
    </source>
</evidence>
<dbReference type="SUPFAM" id="SSF54695">
    <property type="entry name" value="POZ domain"/>
    <property type="match status" value="2"/>
</dbReference>
<dbReference type="FunCoup" id="R7UT16">
    <property type="interactions" value="29"/>
</dbReference>
<dbReference type="Gene3D" id="3.30.710.10">
    <property type="entry name" value="Potassium Channel Kv1.1, Chain A"/>
    <property type="match status" value="2"/>
</dbReference>
<dbReference type="SMART" id="SM00225">
    <property type="entry name" value="BTB"/>
    <property type="match status" value="2"/>
</dbReference>
<organism evidence="3">
    <name type="scientific">Capitella teleta</name>
    <name type="common">Polychaete worm</name>
    <dbReference type="NCBI Taxonomy" id="283909"/>
    <lineage>
        <taxon>Eukaryota</taxon>
        <taxon>Metazoa</taxon>
        <taxon>Spiralia</taxon>
        <taxon>Lophotrochozoa</taxon>
        <taxon>Annelida</taxon>
        <taxon>Polychaeta</taxon>
        <taxon>Sedentaria</taxon>
        <taxon>Scolecida</taxon>
        <taxon>Capitellidae</taxon>
        <taxon>Capitella</taxon>
    </lineage>
</organism>
<dbReference type="InterPro" id="IPR011333">
    <property type="entry name" value="SKP1/BTB/POZ_sf"/>
</dbReference>
<dbReference type="HOGENOM" id="CLU_015509_0_0_1"/>
<dbReference type="PANTHER" id="PTHR24413">
    <property type="entry name" value="SPECKLE-TYPE POZ PROTEIN"/>
    <property type="match status" value="1"/>
</dbReference>
<sequence length="863" mass="96257">MIARLATLDILDSLAARTLFTLDEVGDVSWKVAENAEYMPFFSCETYEVNLSGGEVLKFLGSFAVEFQVEISDDLMLLTYDQCCILQCQRVLNSRPPNEVPFSFLPALEEGYFSDGIIRAENGAEFKVHKTILTLAMPEMDWNSDPMPLSGFREDVVHMILHYIYSECLIKGLSEETAHAALQAAEGVKGLEKFSELCLTFLKNTALKQQIISLVTDIHACADRMVDLLNGKGSAETGSGSFGEPSLVLSPARLCYIIKQALREGAIAGAKLVILCDLFSRRKGDLSREERHEIIKYAKSRLPVFMNQLHRFFEVCKSHSSSMTAQQRQEIAAYLVPEIEITLDAMSSFVVEMKSSLEDIISQSSSSEKNSEKGHVKDVLGKALRNALHTRELIKLKRFHERTTKSFHNLMRKKENFCLMTQEEKVRSVSKNLEHLMDEVPLFLVRIEDVMSALDEKVSWREWKYLFKLGTSKVSWVLSKIQKHTDTVNPIFLKACEMVQRDQFTESISAIGLISKVTDGAGAAGGCVANKAASSAPKYAQLSSVESLCIPPYAQDSTLAAKALILLQKNCGETDVTFEIISTSEPGDIVISHADDEEISHQSVPKVITEIPAHRVIIASRCDWFRRALLSGMRESIDKKIPVHGTSPELFLMMLKYLYSGYLDTKSLSVDQLADLLSLSDGYEMDSLKCHCEYALNSSIDEESVLFLFSLADQYNARVLKESCLAFITLHVHLLYSDVFNELPDTLQKELHDKCDISWPSNQALSPEGGALGRHPGSSSGDMDEVMKALELGDVQASPQSTDSTSSSFLEDLHYVEDATNIEICLTELRGILGDEVPHEMLLRVASAADYQVNRAVNYYFSS</sequence>
<evidence type="ECO:0000313" key="4">
    <source>
        <dbReference type="EnsemblMetazoa" id="CapteP219008"/>
    </source>
</evidence>
<dbReference type="EnsemblMetazoa" id="CapteT219008">
    <property type="protein sequence ID" value="CapteP219008"/>
    <property type="gene ID" value="CapteG219008"/>
</dbReference>
<keyword evidence="5" id="KW-1185">Reference proteome</keyword>
<reference evidence="3 5" key="2">
    <citation type="journal article" date="2013" name="Nature">
        <title>Insights into bilaterian evolution from three spiralian genomes.</title>
        <authorList>
            <person name="Simakov O."/>
            <person name="Marletaz F."/>
            <person name="Cho S.J."/>
            <person name="Edsinger-Gonzales E."/>
            <person name="Havlak P."/>
            <person name="Hellsten U."/>
            <person name="Kuo D.H."/>
            <person name="Larsson T."/>
            <person name="Lv J."/>
            <person name="Arendt D."/>
            <person name="Savage R."/>
            <person name="Osoegawa K."/>
            <person name="de Jong P."/>
            <person name="Grimwood J."/>
            <person name="Chapman J.A."/>
            <person name="Shapiro H."/>
            <person name="Aerts A."/>
            <person name="Otillar R.P."/>
            <person name="Terry A.Y."/>
            <person name="Boore J.L."/>
            <person name="Grigoriev I.V."/>
            <person name="Lindberg D.R."/>
            <person name="Seaver E.C."/>
            <person name="Weisblat D.A."/>
            <person name="Putnam N.H."/>
            <person name="Rokhsar D.S."/>
        </authorList>
    </citation>
    <scope>NUCLEOTIDE SEQUENCE</scope>
    <source>
        <strain evidence="3 5">I ESC-2004</strain>
    </source>
</reference>